<evidence type="ECO:0000313" key="2">
    <source>
        <dbReference type="Proteomes" id="UP000231419"/>
    </source>
</evidence>
<keyword evidence="2" id="KW-1185">Reference proteome</keyword>
<sequence length="74" mass="8455">MQQIQGFDDLDLSDYAQDVADFMASYANLCQAYGGEEEVRRIQQEIKFQASRGADLVVAIAESFEHFKRKYGIE</sequence>
<evidence type="ECO:0000313" key="1">
    <source>
        <dbReference type="EMBL" id="ASZ74933.1"/>
    </source>
</evidence>
<reference evidence="2" key="1">
    <citation type="submission" date="2017-08" db="EMBL/GenBank/DDBJ databases">
        <authorList>
            <person name="de Groot N.N."/>
        </authorList>
    </citation>
    <scope>NUCLEOTIDE SEQUENCE [LARGE SCALE GENOMIC DNA]</scope>
</reference>
<proteinExistence type="predicted"/>
<name>A0A2D0ZWP9_9CAUD</name>
<dbReference type="EMBL" id="MF668286">
    <property type="protein sequence ID" value="ASZ74933.1"/>
    <property type="molecule type" value="Genomic_DNA"/>
</dbReference>
<protein>
    <submittedName>
        <fullName evidence="1">Uncharacterized protein</fullName>
    </submittedName>
</protein>
<gene>
    <name evidence="1" type="ORF">SEA_TRINA_119</name>
</gene>
<accession>A0A2D0ZWP9</accession>
<organism evidence="1 2">
    <name type="scientific">Rhodococcus phage Trina</name>
    <dbReference type="NCBI Taxonomy" id="2027905"/>
    <lineage>
        <taxon>Viruses</taxon>
        <taxon>Duplodnaviria</taxon>
        <taxon>Heunggongvirae</taxon>
        <taxon>Uroviricota</taxon>
        <taxon>Caudoviricetes</taxon>
        <taxon>Trinavirus</taxon>
        <taxon>Trinavirus trina</taxon>
    </lineage>
</organism>
<dbReference type="Proteomes" id="UP000231419">
    <property type="component" value="Segment"/>
</dbReference>